<accession>A0ABN8UC83</accession>
<gene>
    <name evidence="1" type="ORF">WJ0W_002934</name>
    <name evidence="2" type="ORF">WJ0W_005966</name>
</gene>
<evidence type="ECO:0000313" key="3">
    <source>
        <dbReference type="Proteomes" id="UP001154322"/>
    </source>
</evidence>
<sequence length="75" mass="8555">MTKRKPKPVPVLIAAPPDPNRCFVHFSKAFPTAGTMAVSLESLANQLRKQPMDRKVSSIQLHRHIFEINFEEVEK</sequence>
<dbReference type="Proteomes" id="UP001154322">
    <property type="component" value="Unassembled WGS sequence"/>
</dbReference>
<protein>
    <submittedName>
        <fullName evidence="2">Uncharacterized protein</fullName>
    </submittedName>
</protein>
<keyword evidence="3" id="KW-1185">Reference proteome</keyword>
<organism evidence="2 3">
    <name type="scientific">Paenibacillus melissococcoides</name>
    <dbReference type="NCBI Taxonomy" id="2912268"/>
    <lineage>
        <taxon>Bacteria</taxon>
        <taxon>Bacillati</taxon>
        <taxon>Bacillota</taxon>
        <taxon>Bacilli</taxon>
        <taxon>Bacillales</taxon>
        <taxon>Paenibacillaceae</taxon>
        <taxon>Paenibacillus</taxon>
    </lineage>
</organism>
<dbReference type="EMBL" id="CALYLO010000003">
    <property type="protein sequence ID" value="CAH8245699.1"/>
    <property type="molecule type" value="Genomic_DNA"/>
</dbReference>
<reference evidence="2" key="1">
    <citation type="submission" date="2022-06" db="EMBL/GenBank/DDBJ databases">
        <authorList>
            <person name="Dietemann V."/>
            <person name="Ory F."/>
            <person name="Dainat B."/>
            <person name="Oberhansli S."/>
        </authorList>
    </citation>
    <scope>NUCLEOTIDE SEQUENCE</scope>
    <source>
        <strain evidence="2">Ena-SAMPLE-TAB-26-04-2022-14:26:32:270-5432</strain>
    </source>
</reference>
<comment type="caution">
    <text evidence="2">The sequence shown here is derived from an EMBL/GenBank/DDBJ whole genome shotgun (WGS) entry which is preliminary data.</text>
</comment>
<proteinExistence type="predicted"/>
<dbReference type="RefSeq" id="WP_213430782.1">
    <property type="nucleotide sequence ID" value="NZ_AP031286.1"/>
</dbReference>
<evidence type="ECO:0000313" key="2">
    <source>
        <dbReference type="EMBL" id="CAH8248782.1"/>
    </source>
</evidence>
<name>A0ABN8UC83_9BACL</name>
<evidence type="ECO:0000313" key="1">
    <source>
        <dbReference type="EMBL" id="CAH8245699.1"/>
    </source>
</evidence>
<dbReference type="EMBL" id="CALYLO010000012">
    <property type="protein sequence ID" value="CAH8248782.1"/>
    <property type="molecule type" value="Genomic_DNA"/>
</dbReference>